<name>A0AA35TWJ8_GEOBA</name>
<protein>
    <submittedName>
        <fullName evidence="4">Ankyrin repeat domain-containing protein 29</fullName>
    </submittedName>
</protein>
<evidence type="ECO:0000313" key="4">
    <source>
        <dbReference type="EMBL" id="CAI8055800.1"/>
    </source>
</evidence>
<dbReference type="Pfam" id="PF12796">
    <property type="entry name" value="Ank_2"/>
    <property type="match status" value="2"/>
</dbReference>
<dbReference type="PROSITE" id="PS50088">
    <property type="entry name" value="ANK_REPEAT"/>
    <property type="match status" value="4"/>
</dbReference>
<dbReference type="SUPFAM" id="SSF48403">
    <property type="entry name" value="Ankyrin repeat"/>
    <property type="match status" value="1"/>
</dbReference>
<dbReference type="AlphaFoldDB" id="A0AA35TWJ8"/>
<keyword evidence="1" id="KW-0677">Repeat</keyword>
<evidence type="ECO:0000256" key="2">
    <source>
        <dbReference type="ARBA" id="ARBA00023043"/>
    </source>
</evidence>
<dbReference type="EMBL" id="CASHTH010004307">
    <property type="protein sequence ID" value="CAI8055800.1"/>
    <property type="molecule type" value="Genomic_DNA"/>
</dbReference>
<keyword evidence="2 3" id="KW-0040">ANK repeat</keyword>
<dbReference type="PRINTS" id="PR01415">
    <property type="entry name" value="ANKYRIN"/>
</dbReference>
<comment type="caution">
    <text evidence="4">The sequence shown here is derived from an EMBL/GenBank/DDBJ whole genome shotgun (WGS) entry which is preliminary data.</text>
</comment>
<evidence type="ECO:0000256" key="3">
    <source>
        <dbReference type="PROSITE-ProRule" id="PRU00023"/>
    </source>
</evidence>
<dbReference type="Proteomes" id="UP001174909">
    <property type="component" value="Unassembled WGS sequence"/>
</dbReference>
<feature type="repeat" description="ANK" evidence="3">
    <location>
        <begin position="86"/>
        <end position="118"/>
    </location>
</feature>
<dbReference type="PANTHER" id="PTHR24126">
    <property type="entry name" value="ANKYRIN REPEAT, PH AND SEC7 DOMAIN CONTAINING PROTEIN SECG-RELATED"/>
    <property type="match status" value="1"/>
</dbReference>
<dbReference type="InterPro" id="IPR002110">
    <property type="entry name" value="Ankyrin_rpt"/>
</dbReference>
<evidence type="ECO:0000313" key="5">
    <source>
        <dbReference type="Proteomes" id="UP001174909"/>
    </source>
</evidence>
<accession>A0AA35TWJ8</accession>
<dbReference type="PANTHER" id="PTHR24126:SF14">
    <property type="entry name" value="ANK_REP_REGION DOMAIN-CONTAINING PROTEIN"/>
    <property type="match status" value="1"/>
</dbReference>
<organism evidence="4 5">
    <name type="scientific">Geodia barretti</name>
    <name type="common">Barrett's horny sponge</name>
    <dbReference type="NCBI Taxonomy" id="519541"/>
    <lineage>
        <taxon>Eukaryota</taxon>
        <taxon>Metazoa</taxon>
        <taxon>Porifera</taxon>
        <taxon>Demospongiae</taxon>
        <taxon>Heteroscleromorpha</taxon>
        <taxon>Tetractinellida</taxon>
        <taxon>Astrophorina</taxon>
        <taxon>Geodiidae</taxon>
        <taxon>Geodia</taxon>
    </lineage>
</organism>
<feature type="non-terminal residue" evidence="4">
    <location>
        <position position="187"/>
    </location>
</feature>
<dbReference type="InterPro" id="IPR036770">
    <property type="entry name" value="Ankyrin_rpt-contain_sf"/>
</dbReference>
<evidence type="ECO:0000256" key="1">
    <source>
        <dbReference type="ARBA" id="ARBA00022737"/>
    </source>
</evidence>
<reference evidence="4" key="1">
    <citation type="submission" date="2023-03" db="EMBL/GenBank/DDBJ databases">
        <authorList>
            <person name="Steffen K."/>
            <person name="Cardenas P."/>
        </authorList>
    </citation>
    <scope>NUCLEOTIDE SEQUENCE</scope>
</reference>
<sequence>WFTHNDSCLTFFFVKDDPLSSPLGIAAGKGHTEIVEKLISAGAVINYQNKNGATPLYTACQNGHKQTVDVLLKNGANVNLTWTVDSLSSPLGIAAEDGHTEIVEKLISAGAVINYQNKNGCTPLYMACQNGHKQTVDVLLKNGANVNLTWTLKVLSLPKDRCGLMNIAQSSQSPNTTLTPEFLRANT</sequence>
<gene>
    <name evidence="4" type="ORF">GBAR_LOCUS30436</name>
</gene>
<dbReference type="Gene3D" id="1.25.40.20">
    <property type="entry name" value="Ankyrin repeat-containing domain"/>
    <property type="match status" value="1"/>
</dbReference>
<feature type="repeat" description="ANK" evidence="3">
    <location>
        <begin position="51"/>
        <end position="83"/>
    </location>
</feature>
<dbReference type="PROSITE" id="PS50297">
    <property type="entry name" value="ANK_REP_REGION"/>
    <property type="match status" value="4"/>
</dbReference>
<proteinExistence type="predicted"/>
<keyword evidence="5" id="KW-1185">Reference proteome</keyword>
<feature type="repeat" description="ANK" evidence="3">
    <location>
        <begin position="119"/>
        <end position="151"/>
    </location>
</feature>
<dbReference type="SMART" id="SM00248">
    <property type="entry name" value="ANK"/>
    <property type="match status" value="4"/>
</dbReference>
<feature type="repeat" description="ANK" evidence="3">
    <location>
        <begin position="18"/>
        <end position="50"/>
    </location>
</feature>